<evidence type="ECO:0000256" key="1">
    <source>
        <dbReference type="SAM" id="SignalP"/>
    </source>
</evidence>
<keyword evidence="3" id="KW-1185">Reference proteome</keyword>
<comment type="caution">
    <text evidence="2">The sequence shown here is derived from an EMBL/GenBank/DDBJ whole genome shotgun (WGS) entry which is preliminary data.</text>
</comment>
<feature type="chain" id="PRO_5020458153" evidence="1">
    <location>
        <begin position="24"/>
        <end position="282"/>
    </location>
</feature>
<dbReference type="InterPro" id="IPR057561">
    <property type="entry name" value="NADase_transloc"/>
</dbReference>
<dbReference type="EMBL" id="RQET01000013">
    <property type="protein sequence ID" value="TGK06312.1"/>
    <property type="molecule type" value="Genomic_DNA"/>
</dbReference>
<feature type="signal peptide" evidence="1">
    <location>
        <begin position="1"/>
        <end position="23"/>
    </location>
</feature>
<accession>A0A4R9G476</accession>
<sequence>MRNSKVKILVLLILLLQTVGIWAQEEPRPGADCITGKDNVSLKVLKTMKDDDVLKQEFVGPADMDTGGWWWSLGWATSHLRPKGQELANFMKSKPKESNKKAIRDWTKKSCDNIAYYAQYYGLKERKAYCTNVNRGIGEIILSYIYIHEDKNKMNSFYLLPGRQNMKKEFYEHGRPREITVYYLIPENSGMIQNGAVVFQNPWLYQKQKIILKDTLSYQKIEIPNFENIYEDTPFSDCCSKRIMVAIEINSVYDGTKEKDITCITDIRSGGEDEKVYQYVPK</sequence>
<proteinExistence type="predicted"/>
<evidence type="ECO:0000313" key="2">
    <source>
        <dbReference type="EMBL" id="TGK06312.1"/>
    </source>
</evidence>
<dbReference type="OrthoDB" id="329936at2"/>
<dbReference type="NCBIfam" id="NF047619">
    <property type="entry name" value="NADase_discoid"/>
    <property type="match status" value="1"/>
</dbReference>
<keyword evidence="1" id="KW-0732">Signal</keyword>
<name>A0A4R9G476_9LEPT</name>
<reference evidence="2" key="1">
    <citation type="journal article" date="2019" name="PLoS Negl. Trop. Dis.">
        <title>Revisiting the worldwide diversity of Leptospira species in the environment.</title>
        <authorList>
            <person name="Vincent A.T."/>
            <person name="Schiettekatte O."/>
            <person name="Bourhy P."/>
            <person name="Veyrier F.J."/>
            <person name="Picardeau M."/>
        </authorList>
    </citation>
    <scope>NUCLEOTIDE SEQUENCE [LARGE SCALE GENOMIC DNA]</scope>
    <source>
        <strain evidence="2">SSW15</strain>
    </source>
</reference>
<dbReference type="AlphaFoldDB" id="A0A4R9G476"/>
<protein>
    <submittedName>
        <fullName evidence="2">Uncharacterized protein</fullName>
    </submittedName>
</protein>
<gene>
    <name evidence="2" type="ORF">EHO60_14790</name>
</gene>
<organism evidence="2 3">
    <name type="scientific">Leptospira fletcheri</name>
    <dbReference type="NCBI Taxonomy" id="2484981"/>
    <lineage>
        <taxon>Bacteria</taxon>
        <taxon>Pseudomonadati</taxon>
        <taxon>Spirochaetota</taxon>
        <taxon>Spirochaetia</taxon>
        <taxon>Leptospirales</taxon>
        <taxon>Leptospiraceae</taxon>
        <taxon>Leptospira</taxon>
    </lineage>
</organism>
<evidence type="ECO:0000313" key="3">
    <source>
        <dbReference type="Proteomes" id="UP000298458"/>
    </source>
</evidence>
<dbReference type="RefSeq" id="WP_135768994.1">
    <property type="nucleotide sequence ID" value="NZ_RQET01000013.1"/>
</dbReference>
<dbReference type="Proteomes" id="UP000298458">
    <property type="component" value="Unassembled WGS sequence"/>
</dbReference>